<feature type="region of interest" description="Disordered" evidence="9">
    <location>
        <begin position="603"/>
        <end position="666"/>
    </location>
</feature>
<dbReference type="InterPro" id="IPR008937">
    <property type="entry name" value="Ras-like_GEF"/>
</dbReference>
<dbReference type="InterPro" id="IPR036964">
    <property type="entry name" value="RASGEF_cat_dom_sf"/>
</dbReference>
<dbReference type="GO" id="GO:0007265">
    <property type="term" value="P:Ras protein signal transduction"/>
    <property type="evidence" value="ECO:0007669"/>
    <property type="project" value="TreeGrafter"/>
</dbReference>
<reference evidence="13" key="1">
    <citation type="journal article" date="2023" name="DNA Res.">
        <title>Chromosome-level genome assembly of Phrynocephalus forsythii using third-generation DNA sequencing and Hi-C analysis.</title>
        <authorList>
            <person name="Qi Y."/>
            <person name="Zhao W."/>
            <person name="Zhao Y."/>
            <person name="Niu C."/>
            <person name="Cao S."/>
            <person name="Zhang Y."/>
        </authorList>
    </citation>
    <scope>NUCLEOTIDE SEQUENCE</scope>
    <source>
        <tissue evidence="13">Muscle</tissue>
    </source>
</reference>
<dbReference type="InterPro" id="IPR000651">
    <property type="entry name" value="Ras-like_Gua-exchang_fac_N"/>
</dbReference>
<comment type="similarity">
    <text evidence="1">Belongs to the RASGRP family.</text>
</comment>
<feature type="domain" description="Ras-GEF" evidence="10">
    <location>
        <begin position="208"/>
        <end position="439"/>
    </location>
</feature>
<proteinExistence type="inferred from homology"/>
<evidence type="ECO:0000256" key="3">
    <source>
        <dbReference type="ARBA" id="ARBA00022723"/>
    </source>
</evidence>
<dbReference type="Pfam" id="PF00617">
    <property type="entry name" value="RasGEF"/>
    <property type="match status" value="1"/>
</dbReference>
<dbReference type="PROSITE" id="PS00479">
    <property type="entry name" value="ZF_DAG_PE_1"/>
    <property type="match status" value="1"/>
</dbReference>
<dbReference type="InterPro" id="IPR001895">
    <property type="entry name" value="RASGEF_cat_dom"/>
</dbReference>
<evidence type="ECO:0000256" key="1">
    <source>
        <dbReference type="ARBA" id="ARBA00009566"/>
    </source>
</evidence>
<dbReference type="Gene3D" id="1.10.840.10">
    <property type="entry name" value="Ras guanine-nucleotide exchange factors catalytic domain"/>
    <property type="match status" value="1"/>
</dbReference>
<dbReference type="EMBL" id="JAPFRF010000023">
    <property type="protein sequence ID" value="KAJ7303925.1"/>
    <property type="molecule type" value="Genomic_DNA"/>
</dbReference>
<dbReference type="FunFam" id="1.10.840.10:FF:000003">
    <property type="entry name" value="Ras guanyl-releasing protein 3 isoform 1"/>
    <property type="match status" value="1"/>
</dbReference>
<gene>
    <name evidence="13" type="ORF">JRQ81_011437</name>
</gene>
<keyword evidence="6" id="KW-0106">Calcium</keyword>
<dbReference type="Gene3D" id="3.30.60.20">
    <property type="match status" value="1"/>
</dbReference>
<dbReference type="InterPro" id="IPR020454">
    <property type="entry name" value="DAG/PE-bd"/>
</dbReference>
<name>A0A9Q0X933_9SAUR</name>
<evidence type="ECO:0000256" key="4">
    <source>
        <dbReference type="ARBA" id="ARBA00022771"/>
    </source>
</evidence>
<evidence type="ECO:0000313" key="14">
    <source>
        <dbReference type="Proteomes" id="UP001142489"/>
    </source>
</evidence>
<keyword evidence="5" id="KW-0862">Zinc</keyword>
<keyword evidence="14" id="KW-1185">Reference proteome</keyword>
<protein>
    <recommendedName>
        <fullName evidence="15">RAS guanyl-releasing protein 4</fullName>
    </recommendedName>
</protein>
<dbReference type="PROSITE" id="PS50081">
    <property type="entry name" value="ZF_DAG_PE_2"/>
    <property type="match status" value="1"/>
</dbReference>
<dbReference type="PRINTS" id="PR00008">
    <property type="entry name" value="DAGPEDOMAIN"/>
</dbReference>
<comment type="caution">
    <text evidence="13">The sequence shown here is derived from an EMBL/GenBank/DDBJ whole genome shotgun (WGS) entry which is preliminary data.</text>
</comment>
<feature type="region of interest" description="Disordered" evidence="9">
    <location>
        <begin position="1"/>
        <end position="29"/>
    </location>
</feature>
<accession>A0A9Q0X933</accession>
<dbReference type="InterPro" id="IPR011992">
    <property type="entry name" value="EF-hand-dom_pair"/>
</dbReference>
<evidence type="ECO:0000256" key="2">
    <source>
        <dbReference type="ARBA" id="ARBA00022658"/>
    </source>
</evidence>
<dbReference type="GO" id="GO:0008270">
    <property type="term" value="F:zinc ion binding"/>
    <property type="evidence" value="ECO:0007669"/>
    <property type="project" value="UniProtKB-KW"/>
</dbReference>
<dbReference type="CDD" id="cd20863">
    <property type="entry name" value="C1_RASGRP4"/>
    <property type="match status" value="1"/>
</dbReference>
<dbReference type="Pfam" id="PF00130">
    <property type="entry name" value="C1_1"/>
    <property type="match status" value="1"/>
</dbReference>
<dbReference type="GO" id="GO:0005886">
    <property type="term" value="C:plasma membrane"/>
    <property type="evidence" value="ECO:0007669"/>
    <property type="project" value="TreeGrafter"/>
</dbReference>
<dbReference type="SMART" id="SM00147">
    <property type="entry name" value="RasGEF"/>
    <property type="match status" value="1"/>
</dbReference>
<dbReference type="SMART" id="SM00229">
    <property type="entry name" value="RasGEFN"/>
    <property type="match status" value="1"/>
</dbReference>
<feature type="domain" description="N-terminal Ras-GEF" evidence="12">
    <location>
        <begin position="56"/>
        <end position="179"/>
    </location>
</feature>
<dbReference type="GO" id="GO:0005085">
    <property type="term" value="F:guanyl-nucleotide exchange factor activity"/>
    <property type="evidence" value="ECO:0007669"/>
    <property type="project" value="UniProtKB-KW"/>
</dbReference>
<evidence type="ECO:0000259" key="12">
    <source>
        <dbReference type="PROSITE" id="PS50212"/>
    </source>
</evidence>
<evidence type="ECO:0000256" key="7">
    <source>
        <dbReference type="PROSITE-ProRule" id="PRU00168"/>
    </source>
</evidence>
<dbReference type="SUPFAM" id="SSF57889">
    <property type="entry name" value="Cysteine-rich domain"/>
    <property type="match status" value="1"/>
</dbReference>
<feature type="domain" description="Phorbol-ester/DAG-type" evidence="11">
    <location>
        <begin position="544"/>
        <end position="594"/>
    </location>
</feature>
<dbReference type="SMART" id="SM00109">
    <property type="entry name" value="C1"/>
    <property type="match status" value="1"/>
</dbReference>
<evidence type="ECO:0000256" key="8">
    <source>
        <dbReference type="SAM" id="Coils"/>
    </source>
</evidence>
<dbReference type="CDD" id="cd06224">
    <property type="entry name" value="REM"/>
    <property type="match status" value="1"/>
</dbReference>
<organism evidence="13 14">
    <name type="scientific">Phrynocephalus forsythii</name>
    <dbReference type="NCBI Taxonomy" id="171643"/>
    <lineage>
        <taxon>Eukaryota</taxon>
        <taxon>Metazoa</taxon>
        <taxon>Chordata</taxon>
        <taxon>Craniata</taxon>
        <taxon>Vertebrata</taxon>
        <taxon>Euteleostomi</taxon>
        <taxon>Lepidosauria</taxon>
        <taxon>Squamata</taxon>
        <taxon>Bifurcata</taxon>
        <taxon>Unidentata</taxon>
        <taxon>Episquamata</taxon>
        <taxon>Toxicofera</taxon>
        <taxon>Iguania</taxon>
        <taxon>Acrodonta</taxon>
        <taxon>Agamidae</taxon>
        <taxon>Agaminae</taxon>
        <taxon>Phrynocephalus</taxon>
    </lineage>
</organism>
<evidence type="ECO:0000313" key="13">
    <source>
        <dbReference type="EMBL" id="KAJ7303925.1"/>
    </source>
</evidence>
<dbReference type="AlphaFoldDB" id="A0A9Q0X933"/>
<keyword evidence="4" id="KW-0863">Zinc-finger</keyword>
<dbReference type="PROSITE" id="PS50212">
    <property type="entry name" value="RASGEF_NTER"/>
    <property type="match status" value="1"/>
</dbReference>
<evidence type="ECO:0008006" key="15">
    <source>
        <dbReference type="Google" id="ProtNLM"/>
    </source>
</evidence>
<dbReference type="Gene3D" id="1.10.238.10">
    <property type="entry name" value="EF-hand"/>
    <property type="match status" value="1"/>
</dbReference>
<dbReference type="Proteomes" id="UP001142489">
    <property type="component" value="Unassembled WGS sequence"/>
</dbReference>
<evidence type="ECO:0000259" key="10">
    <source>
        <dbReference type="PROSITE" id="PS50009"/>
    </source>
</evidence>
<feature type="coiled-coil region" evidence="8">
    <location>
        <begin position="677"/>
        <end position="725"/>
    </location>
</feature>
<evidence type="ECO:0000256" key="9">
    <source>
        <dbReference type="SAM" id="MobiDB-lite"/>
    </source>
</evidence>
<dbReference type="PANTHER" id="PTHR23113">
    <property type="entry name" value="GUANINE NUCLEOTIDE EXCHANGE FACTOR"/>
    <property type="match status" value="1"/>
</dbReference>
<evidence type="ECO:0000259" key="11">
    <source>
        <dbReference type="PROSITE" id="PS50081"/>
    </source>
</evidence>
<dbReference type="InterPro" id="IPR002219">
    <property type="entry name" value="PKC_DAG/PE"/>
</dbReference>
<keyword evidence="8" id="KW-0175">Coiled coil</keyword>
<evidence type="ECO:0000256" key="6">
    <source>
        <dbReference type="ARBA" id="ARBA00022837"/>
    </source>
</evidence>
<dbReference type="InterPro" id="IPR046349">
    <property type="entry name" value="C1-like_sf"/>
</dbReference>
<dbReference type="Gene3D" id="1.20.870.10">
    <property type="entry name" value="Son of sevenless (SoS) protein Chain: S domain 1"/>
    <property type="match status" value="1"/>
</dbReference>
<keyword evidence="2 7" id="KW-0344">Guanine-nucleotide releasing factor</keyword>
<sequence>MICRESKRKSRAEASHGVDTGTIPGTGGKIYRRKSRRRMTCPNPREINQALASISLGELNRSCTLEELVDKCLRSFDLEGNLCSSDFMVNMILTVHSWVVSSAELARLLLTLYQAAGKEKQQERQLLICHLIRYWLTNYPEAFHLDPHLEEAVAEILEVVRKEGSEEQCHLLDMSSTVTHTWSRSLSCQASPGCGKKRKVSLLFDHLDVDELANHLSYLEFKLFCRLTYLDFRNYVLRGSVQGSPALERAIALCNSISQWVQVMILNRPTPQQRAEVFTKFVHVTQKLRQLQNFNTLMAVVGGLCHSAIARLKDTHAVLPTEATKALSEMTELLSSSGNYGPYRREYANCEGFKIPIVGVHLKDLVMLHEAFPDRVEGGRLNLSKLQSLYEPARELRMLQRAETPFQANKDLVHLLTLSLDLYYTDEEIYTLSYAREPRYPKSLPAAPFRPPVVLEWAPRVTHKPDRITIRRHVQKMVETVFKNYDPEQHGYISQEDFETISTSFPFAFYGLEKERKGTWSREELSEYFMQACAIVSKLGLGYLHDFHEATFKKPTFCDSCNGFLWGVSKQGYRCKDCGMICHKHCKDQVEVECQRRLCSSSSDSTLSRVPTPAASHTPSSGLEEEAFLFPPGQERSKSPLATLASADGGRRMKHAGTQTEERSPAAERWTEALTKAGGHSKSRRQLLEQLKELEEERARLALVNQRLQKRNVQLEAENSRLLKEAAGLPSLSCWKAWATCNSHAPPKPK</sequence>
<dbReference type="PROSITE" id="PS50009">
    <property type="entry name" value="RASGEF_CAT"/>
    <property type="match status" value="1"/>
</dbReference>
<feature type="compositionally biased region" description="Basic residues" evidence="9">
    <location>
        <begin position="1"/>
        <end position="10"/>
    </location>
</feature>
<dbReference type="SUPFAM" id="SSF47473">
    <property type="entry name" value="EF-hand"/>
    <property type="match status" value="1"/>
</dbReference>
<dbReference type="OrthoDB" id="546434at2759"/>
<evidence type="ECO:0000256" key="5">
    <source>
        <dbReference type="ARBA" id="ARBA00022833"/>
    </source>
</evidence>
<dbReference type="InterPro" id="IPR023578">
    <property type="entry name" value="Ras_GEF_dom_sf"/>
</dbReference>
<dbReference type="PANTHER" id="PTHR23113:SF157">
    <property type="entry name" value="RAS GUANYL-RELEASING PROTEIN 4"/>
    <property type="match status" value="1"/>
</dbReference>
<dbReference type="SUPFAM" id="SSF48366">
    <property type="entry name" value="Ras GEF"/>
    <property type="match status" value="1"/>
</dbReference>
<dbReference type="FunFam" id="3.30.60.20:FF:000037">
    <property type="entry name" value="RAS guanyl releasing protein 4"/>
    <property type="match status" value="1"/>
</dbReference>
<dbReference type="CDD" id="cd00155">
    <property type="entry name" value="RasGEF"/>
    <property type="match status" value="1"/>
</dbReference>
<keyword evidence="3" id="KW-0479">Metal-binding</keyword>